<dbReference type="Proteomes" id="UP000504629">
    <property type="component" value="Unplaced"/>
</dbReference>
<protein>
    <submittedName>
        <fullName evidence="2">Uncharacterized protein LOC114243665</fullName>
    </submittedName>
</protein>
<gene>
    <name evidence="2" type="primary">LOC114243665</name>
</gene>
<name>A0A6J2JNE0_BOMMA</name>
<reference evidence="2" key="1">
    <citation type="submission" date="2025-08" db="UniProtKB">
        <authorList>
            <consortium name="RefSeq"/>
        </authorList>
    </citation>
    <scope>IDENTIFICATION</scope>
    <source>
        <tissue evidence="2">Silk gland</tissue>
    </source>
</reference>
<accession>A0A6J2JNE0</accession>
<dbReference type="RefSeq" id="XP_028031040.1">
    <property type="nucleotide sequence ID" value="XM_028175239.1"/>
</dbReference>
<dbReference type="PANTHER" id="PTHR45011">
    <property type="entry name" value="DAP3-BINDING CELL DEATH ENHANCER 1"/>
    <property type="match status" value="1"/>
</dbReference>
<dbReference type="InterPro" id="IPR006597">
    <property type="entry name" value="Sel1-like"/>
</dbReference>
<organism evidence="1 2">
    <name type="scientific">Bombyx mandarina</name>
    <name type="common">Wild silk moth</name>
    <name type="synonym">Wild silkworm</name>
    <dbReference type="NCBI Taxonomy" id="7092"/>
    <lineage>
        <taxon>Eukaryota</taxon>
        <taxon>Metazoa</taxon>
        <taxon>Ecdysozoa</taxon>
        <taxon>Arthropoda</taxon>
        <taxon>Hexapoda</taxon>
        <taxon>Insecta</taxon>
        <taxon>Pterygota</taxon>
        <taxon>Neoptera</taxon>
        <taxon>Endopterygota</taxon>
        <taxon>Lepidoptera</taxon>
        <taxon>Glossata</taxon>
        <taxon>Ditrysia</taxon>
        <taxon>Bombycoidea</taxon>
        <taxon>Bombycidae</taxon>
        <taxon>Bombycinae</taxon>
        <taxon>Bombyx</taxon>
    </lineage>
</organism>
<keyword evidence="1" id="KW-1185">Reference proteome</keyword>
<dbReference type="OrthoDB" id="2384430at2759"/>
<dbReference type="KEGG" id="bman:114243665"/>
<dbReference type="Pfam" id="PF08238">
    <property type="entry name" value="Sel1"/>
    <property type="match status" value="2"/>
</dbReference>
<dbReference type="AlphaFoldDB" id="A0A6J2JNE0"/>
<sequence>MWKYVSRRIRDTFERSVAQFENRSTVGVVNSSSSSDEKSLCTPSRWFSSYKCLSSCRNDGTNSKRWNFEHRTWIDAITWSSGLIIGWYTSQLIHIKYKYHSNQYQKKCPTLSHIVNSLRPYFICSINNGFHQTSPVRIEKIISTFTPSVHSISNEKIEESEENLTERKNSSENDLGQVLNSIENQLGLAAIENGHYEDGLNLLRSAANRDHAPALYNLGLCYEMGLGVSVNEKMAMELYKSAATLHHPGALYNLGIYYGQGRGGLQQNSETATRLLRLAAAQGQKDAVEALKTLNLNSVEPPAENHADTRILLHNYSAQNNLYIPTQTTLFVDNFNHLKHQNYRATMC</sequence>
<dbReference type="InterPro" id="IPR011990">
    <property type="entry name" value="TPR-like_helical_dom_sf"/>
</dbReference>
<dbReference type="PANTHER" id="PTHR45011:SF1">
    <property type="entry name" value="DAP3-BINDING CELL DEATH ENHANCER 1"/>
    <property type="match status" value="1"/>
</dbReference>
<dbReference type="SUPFAM" id="SSF81901">
    <property type="entry name" value="HCP-like"/>
    <property type="match status" value="1"/>
</dbReference>
<evidence type="ECO:0000313" key="1">
    <source>
        <dbReference type="Proteomes" id="UP000504629"/>
    </source>
</evidence>
<dbReference type="SMART" id="SM00671">
    <property type="entry name" value="SEL1"/>
    <property type="match status" value="2"/>
</dbReference>
<dbReference type="GeneID" id="114243665"/>
<dbReference type="InterPro" id="IPR052748">
    <property type="entry name" value="ISR_Activator"/>
</dbReference>
<dbReference type="Gene3D" id="1.25.40.10">
    <property type="entry name" value="Tetratricopeptide repeat domain"/>
    <property type="match status" value="1"/>
</dbReference>
<proteinExistence type="predicted"/>
<evidence type="ECO:0000313" key="2">
    <source>
        <dbReference type="RefSeq" id="XP_028031040.1"/>
    </source>
</evidence>